<dbReference type="NCBIfam" id="TIGR02258">
    <property type="entry name" value="2_5_ligase"/>
    <property type="match status" value="1"/>
</dbReference>
<dbReference type="PANTHER" id="PTHR35561">
    <property type="entry name" value="RNA 2',3'-CYCLIC PHOSPHODIESTERASE"/>
    <property type="match status" value="1"/>
</dbReference>
<dbReference type="InterPro" id="IPR009097">
    <property type="entry name" value="Cyclic_Pdiesterase"/>
</dbReference>
<comment type="similarity">
    <text evidence="2">Belongs to the 2H phosphoesterase superfamily. ThpR family.</text>
</comment>
<dbReference type="SUPFAM" id="SSF55144">
    <property type="entry name" value="LigT-like"/>
    <property type="match status" value="1"/>
</dbReference>
<evidence type="ECO:0000256" key="2">
    <source>
        <dbReference type="HAMAP-Rule" id="MF_01940"/>
    </source>
</evidence>
<organism evidence="3 4">
    <name type="scientific">Bacillus atrophaeus (strain 1942)</name>
    <dbReference type="NCBI Taxonomy" id="720555"/>
    <lineage>
        <taxon>Bacteria</taxon>
        <taxon>Bacillati</taxon>
        <taxon>Bacillota</taxon>
        <taxon>Bacilli</taxon>
        <taxon>Bacillales</taxon>
        <taxon>Bacillaceae</taxon>
        <taxon>Bacillus</taxon>
    </lineage>
</organism>
<comment type="function">
    <text evidence="2">Hydrolyzes RNA 2',3'-cyclic phosphodiester to an RNA 2'-phosphomonoester.</text>
</comment>
<protein>
    <recommendedName>
        <fullName evidence="2">RNA 2',3'-cyclic phosphodiesterase</fullName>
        <shortName evidence="2">RNA 2',3'-CPDase</shortName>
        <ecNumber evidence="2">3.1.4.58</ecNumber>
    </recommendedName>
</protein>
<proteinExistence type="inferred from homology"/>
<sequence length="184" mass="21053">MSDTRPHYFIGIPISPEIANPIFEAAKHEPAFTFKKWVHPLDYHITLIFLGAAEDSQLHQLKGSLQAIAEETETFSVQFGNIDVFGDRRQPRVLHLEPKENDRLAVLRERTKEAVLQAGFQVEKRAFRPHLTLARKWGGTGGFPSHVPFKSGEVTSFTERFSLFQTHLNRSPKYEEIAQFHLST</sequence>
<dbReference type="Proteomes" id="UP000006867">
    <property type="component" value="Chromosome"/>
</dbReference>
<gene>
    <name evidence="3" type="ordered locus">BATR1942_12785</name>
</gene>
<reference evidence="3 4" key="1">
    <citation type="journal article" date="2011" name="Front. Microbiol.">
        <title>Genomic signatures of strain selection and enhancement in Bacillus atrophaeus var. globigii, a historical biowarfare simulant.</title>
        <authorList>
            <person name="Gibbons H.S."/>
            <person name="Broomall S.M."/>
            <person name="McNew L.A."/>
            <person name="Daligault H."/>
            <person name="Chapman C."/>
            <person name="Bruce D."/>
            <person name="Karavis M."/>
            <person name="Krepps M."/>
            <person name="McGregor P.A."/>
            <person name="Hong C."/>
            <person name="Park K.H."/>
            <person name="Akmal A."/>
            <person name="Feldman A."/>
            <person name="Lin J.S."/>
            <person name="Chang W.E."/>
            <person name="Higgs B.W."/>
            <person name="Demirev P."/>
            <person name="Lindquist J."/>
            <person name="Liem A."/>
            <person name="Fochler E."/>
            <person name="Read T.D."/>
            <person name="Tapia R."/>
            <person name="Johnson S."/>
            <person name="Bishop-Lilly K.A."/>
            <person name="Detter C."/>
            <person name="Han C."/>
            <person name="Sozhamannan S."/>
            <person name="Rosenzweig C.N."/>
            <person name="Skowronski E.W."/>
        </authorList>
    </citation>
    <scope>NUCLEOTIDE SEQUENCE [LARGE SCALE GENOMIC DNA]</scope>
    <source>
        <strain evidence="3 4">1942</strain>
    </source>
</reference>
<dbReference type="Gene3D" id="3.90.1140.10">
    <property type="entry name" value="Cyclic phosphodiesterase"/>
    <property type="match status" value="1"/>
</dbReference>
<evidence type="ECO:0000256" key="1">
    <source>
        <dbReference type="ARBA" id="ARBA00022801"/>
    </source>
</evidence>
<dbReference type="RefSeq" id="WP_003325013.1">
    <property type="nucleotide sequence ID" value="NC_014639.1"/>
</dbReference>
<dbReference type="HAMAP" id="MF_01940">
    <property type="entry name" value="RNA_CPDase"/>
    <property type="match status" value="1"/>
</dbReference>
<evidence type="ECO:0000313" key="4">
    <source>
        <dbReference type="Proteomes" id="UP000006867"/>
    </source>
</evidence>
<feature type="short sequence motif" description="HXTX 2" evidence="2">
    <location>
        <begin position="130"/>
        <end position="133"/>
    </location>
</feature>
<evidence type="ECO:0000313" key="3">
    <source>
        <dbReference type="EMBL" id="ADP33486.1"/>
    </source>
</evidence>
<accession>A0ABN3ZGZ5</accession>
<keyword evidence="1 2" id="KW-0378">Hydrolase</keyword>
<dbReference type="EC" id="3.1.4.58" evidence="2"/>
<keyword evidence="4" id="KW-1185">Reference proteome</keyword>
<comment type="catalytic activity">
    <reaction evidence="2">
        <text>a 3'-end 2',3'-cyclophospho-ribonucleotide-RNA + H2O = a 3'-end 2'-phospho-ribonucleotide-RNA + H(+)</text>
        <dbReference type="Rhea" id="RHEA:11828"/>
        <dbReference type="Rhea" id="RHEA-COMP:10464"/>
        <dbReference type="Rhea" id="RHEA-COMP:17353"/>
        <dbReference type="ChEBI" id="CHEBI:15377"/>
        <dbReference type="ChEBI" id="CHEBI:15378"/>
        <dbReference type="ChEBI" id="CHEBI:83064"/>
        <dbReference type="ChEBI" id="CHEBI:173113"/>
        <dbReference type="EC" id="3.1.4.58"/>
    </reaction>
</comment>
<dbReference type="InterPro" id="IPR004175">
    <property type="entry name" value="RNA_CPDase"/>
</dbReference>
<feature type="short sequence motif" description="HXTX 1" evidence="2">
    <location>
        <begin position="44"/>
        <end position="47"/>
    </location>
</feature>
<feature type="active site" description="Proton donor" evidence="2">
    <location>
        <position position="44"/>
    </location>
</feature>
<dbReference type="PANTHER" id="PTHR35561:SF1">
    <property type="entry name" value="RNA 2',3'-CYCLIC PHOSPHODIESTERASE"/>
    <property type="match status" value="1"/>
</dbReference>
<feature type="active site" description="Proton acceptor" evidence="2">
    <location>
        <position position="130"/>
    </location>
</feature>
<name>A0ABN3ZGZ5_BACA1</name>
<dbReference type="Pfam" id="PF13563">
    <property type="entry name" value="2_5_RNA_ligase2"/>
    <property type="match status" value="1"/>
</dbReference>
<dbReference type="EMBL" id="CP002207">
    <property type="protein sequence ID" value="ADP33486.1"/>
    <property type="molecule type" value="Genomic_DNA"/>
</dbReference>
<dbReference type="GO" id="GO:0016874">
    <property type="term" value="F:ligase activity"/>
    <property type="evidence" value="ECO:0007669"/>
    <property type="project" value="UniProtKB-KW"/>
</dbReference>
<keyword evidence="3" id="KW-0436">Ligase</keyword>